<proteinExistence type="predicted"/>
<keyword evidence="2" id="KW-1185">Reference proteome</keyword>
<dbReference type="EMBL" id="JABFJV010000239">
    <property type="protein sequence ID" value="NOK37605.1"/>
    <property type="molecule type" value="Genomic_DNA"/>
</dbReference>
<organism evidence="1 2">
    <name type="scientific">Corallococcus exercitus</name>
    <dbReference type="NCBI Taxonomy" id="2316736"/>
    <lineage>
        <taxon>Bacteria</taxon>
        <taxon>Pseudomonadati</taxon>
        <taxon>Myxococcota</taxon>
        <taxon>Myxococcia</taxon>
        <taxon>Myxococcales</taxon>
        <taxon>Cystobacterineae</taxon>
        <taxon>Myxococcaceae</taxon>
        <taxon>Corallococcus</taxon>
    </lineage>
</organism>
<dbReference type="AlphaFoldDB" id="A0A7Y4KQQ9"/>
<gene>
    <name evidence="1" type="ORF">HMI49_30845</name>
</gene>
<name>A0A7Y4KQQ9_9BACT</name>
<evidence type="ECO:0000313" key="2">
    <source>
        <dbReference type="Proteomes" id="UP000563426"/>
    </source>
</evidence>
<sequence length="167" mass="18613">MEKACKTSSFMDSTRMPTASADALIQWWDRLLPDDLAYRGYLPFKVKVHSNTVQDGVQTLKFFVVGHPSPSDQPFTLKLQLEHSYVWPDLPSTAQLGTQDQFGFLFLTPLWLSKNGVPDSLAEGGGKWPIGADSALALALQLIRLLQNEELRQKVQGLMTDYSLSKG</sequence>
<comment type="caution">
    <text evidence="1">The sequence shown here is derived from an EMBL/GenBank/DDBJ whole genome shotgun (WGS) entry which is preliminary data.</text>
</comment>
<dbReference type="Proteomes" id="UP000563426">
    <property type="component" value="Unassembled WGS sequence"/>
</dbReference>
<reference evidence="1 2" key="1">
    <citation type="submission" date="2020-05" db="EMBL/GenBank/DDBJ databases">
        <authorList>
            <person name="Whitworth D."/>
        </authorList>
    </citation>
    <scope>NUCLEOTIDE SEQUENCE [LARGE SCALE GENOMIC DNA]</scope>
    <source>
        <strain evidence="1 2">AB043B</strain>
    </source>
</reference>
<evidence type="ECO:0000313" key="1">
    <source>
        <dbReference type="EMBL" id="NOK37605.1"/>
    </source>
</evidence>
<accession>A0A7Y4KQQ9</accession>
<protein>
    <submittedName>
        <fullName evidence="1">Uncharacterized protein</fullName>
    </submittedName>
</protein>
<dbReference type="RefSeq" id="WP_147441879.1">
    <property type="nucleotide sequence ID" value="NZ_JABFJV010000239.1"/>
</dbReference>